<gene>
    <name evidence="2" type="ORF">RchiOBHm_Chr1g0348621</name>
</gene>
<evidence type="ECO:0000256" key="1">
    <source>
        <dbReference type="SAM" id="Phobius"/>
    </source>
</evidence>
<keyword evidence="3" id="KW-1185">Reference proteome</keyword>
<keyword evidence="1" id="KW-0812">Transmembrane</keyword>
<organism evidence="2 3">
    <name type="scientific">Rosa chinensis</name>
    <name type="common">China rose</name>
    <dbReference type="NCBI Taxonomy" id="74649"/>
    <lineage>
        <taxon>Eukaryota</taxon>
        <taxon>Viridiplantae</taxon>
        <taxon>Streptophyta</taxon>
        <taxon>Embryophyta</taxon>
        <taxon>Tracheophyta</taxon>
        <taxon>Spermatophyta</taxon>
        <taxon>Magnoliopsida</taxon>
        <taxon>eudicotyledons</taxon>
        <taxon>Gunneridae</taxon>
        <taxon>Pentapetalae</taxon>
        <taxon>rosids</taxon>
        <taxon>fabids</taxon>
        <taxon>Rosales</taxon>
        <taxon>Rosaceae</taxon>
        <taxon>Rosoideae</taxon>
        <taxon>Rosoideae incertae sedis</taxon>
        <taxon>Rosa</taxon>
    </lineage>
</organism>
<sequence>MGGWLGVQVSSPKGQNAAILFPCSTQSLLQSSVLNLFPSLVSLSLSLSSSVANQIGCFSLFALFVALFFSLRVQLL</sequence>
<reference evidence="2 3" key="1">
    <citation type="journal article" date="2018" name="Nat. Genet.">
        <title>The Rosa genome provides new insights in the design of modern roses.</title>
        <authorList>
            <person name="Bendahmane M."/>
        </authorList>
    </citation>
    <scope>NUCLEOTIDE SEQUENCE [LARGE SCALE GENOMIC DNA]</scope>
    <source>
        <strain evidence="3">cv. Old Blush</strain>
    </source>
</reference>
<accession>A0A2P6SFL8</accession>
<protein>
    <submittedName>
        <fullName evidence="2">Uncharacterized protein</fullName>
    </submittedName>
</protein>
<comment type="caution">
    <text evidence="2">The sequence shown here is derived from an EMBL/GenBank/DDBJ whole genome shotgun (WGS) entry which is preliminary data.</text>
</comment>
<proteinExistence type="predicted"/>
<name>A0A2P6SFL8_ROSCH</name>
<dbReference type="Proteomes" id="UP000238479">
    <property type="component" value="Chromosome 1"/>
</dbReference>
<dbReference type="Gramene" id="PRQ57463">
    <property type="protein sequence ID" value="PRQ57463"/>
    <property type="gene ID" value="RchiOBHm_Chr1g0348621"/>
</dbReference>
<dbReference type="EMBL" id="PDCK01000039">
    <property type="protein sequence ID" value="PRQ57463.1"/>
    <property type="molecule type" value="Genomic_DNA"/>
</dbReference>
<dbReference type="AlphaFoldDB" id="A0A2P6SFL8"/>
<keyword evidence="1" id="KW-1133">Transmembrane helix</keyword>
<evidence type="ECO:0000313" key="3">
    <source>
        <dbReference type="Proteomes" id="UP000238479"/>
    </source>
</evidence>
<evidence type="ECO:0000313" key="2">
    <source>
        <dbReference type="EMBL" id="PRQ57463.1"/>
    </source>
</evidence>
<keyword evidence="1" id="KW-0472">Membrane</keyword>
<feature type="transmembrane region" description="Helical" evidence="1">
    <location>
        <begin position="51"/>
        <end position="71"/>
    </location>
</feature>